<keyword evidence="5 9" id="KW-0999">Mitochondrion inner membrane</keyword>
<organism evidence="12 13">
    <name type="scientific">Fopius arisanus</name>
    <dbReference type="NCBI Taxonomy" id="64838"/>
    <lineage>
        <taxon>Eukaryota</taxon>
        <taxon>Metazoa</taxon>
        <taxon>Ecdysozoa</taxon>
        <taxon>Arthropoda</taxon>
        <taxon>Hexapoda</taxon>
        <taxon>Insecta</taxon>
        <taxon>Pterygota</taxon>
        <taxon>Neoptera</taxon>
        <taxon>Endopterygota</taxon>
        <taxon>Hymenoptera</taxon>
        <taxon>Apocrita</taxon>
        <taxon>Ichneumonoidea</taxon>
        <taxon>Braconidae</taxon>
        <taxon>Opiinae</taxon>
        <taxon>Fopius</taxon>
    </lineage>
</organism>
<evidence type="ECO:0000256" key="4">
    <source>
        <dbReference type="ARBA" id="ARBA00022660"/>
    </source>
</evidence>
<keyword evidence="4 9" id="KW-0679">Respiratory chain</keyword>
<dbReference type="PIRSF" id="PIRSF000019">
    <property type="entry name" value="Bc1_11K"/>
    <property type="match status" value="1"/>
</dbReference>
<dbReference type="SUPFAM" id="SSF81531">
    <property type="entry name" value="Non-heme 11 kDa protein of cytochrome bc1 complex (Ubiquinol-cytochrome c reductase)"/>
    <property type="match status" value="1"/>
</dbReference>
<dbReference type="PANTHER" id="PTHR15336">
    <property type="entry name" value="UBIQUINOL-CYTOCHROME C REDUCTASE COMPLEX 7.8 KDA PROTEIN"/>
    <property type="match status" value="1"/>
</dbReference>
<dbReference type="Gene3D" id="1.10.287.20">
    <property type="entry name" value="Ubiquinol-cytochrome C reductase hinge domain"/>
    <property type="match status" value="1"/>
</dbReference>
<keyword evidence="10" id="KW-1015">Disulfide bond</keyword>
<dbReference type="FunFam" id="1.10.287.20:FF:000005">
    <property type="entry name" value="Cytochrome b-c1 complex subunit 6"/>
    <property type="match status" value="1"/>
</dbReference>
<dbReference type="RefSeq" id="XP_011309265.1">
    <property type="nucleotide sequence ID" value="XM_011310963.1"/>
</dbReference>
<dbReference type="OrthoDB" id="405848at2759"/>
<evidence type="ECO:0000256" key="2">
    <source>
        <dbReference type="ARBA" id="ARBA00006498"/>
    </source>
</evidence>
<dbReference type="AlphaFoldDB" id="A0A9R1TH98"/>
<evidence type="ECO:0000259" key="11">
    <source>
        <dbReference type="Pfam" id="PF02320"/>
    </source>
</evidence>
<dbReference type="GO" id="GO:0006122">
    <property type="term" value="P:mitochondrial electron transport, ubiquinol to cytochrome c"/>
    <property type="evidence" value="ECO:0007669"/>
    <property type="project" value="InterPro"/>
</dbReference>
<evidence type="ECO:0000256" key="3">
    <source>
        <dbReference type="ARBA" id="ARBA00022448"/>
    </source>
</evidence>
<evidence type="ECO:0000256" key="10">
    <source>
        <dbReference type="PIRSR" id="PIRSR000019-1"/>
    </source>
</evidence>
<keyword evidence="7 9" id="KW-0496">Mitochondrion</keyword>
<dbReference type="InterPro" id="IPR003422">
    <property type="entry name" value="Cyt_b-c1_6"/>
</dbReference>
<evidence type="ECO:0000256" key="5">
    <source>
        <dbReference type="ARBA" id="ARBA00022792"/>
    </source>
</evidence>
<evidence type="ECO:0000256" key="9">
    <source>
        <dbReference type="PIRNR" id="PIRNR000019"/>
    </source>
</evidence>
<protein>
    <recommendedName>
        <fullName evidence="9">Cytochrome b-c1 complex subunit 6</fullName>
    </recommendedName>
</protein>
<evidence type="ECO:0000256" key="7">
    <source>
        <dbReference type="ARBA" id="ARBA00023128"/>
    </source>
</evidence>
<dbReference type="GeneID" id="105270189"/>
<keyword evidence="8 9" id="KW-0472">Membrane</keyword>
<evidence type="ECO:0000256" key="1">
    <source>
        <dbReference type="ARBA" id="ARBA00004137"/>
    </source>
</evidence>
<dbReference type="PANTHER" id="PTHR15336:SF0">
    <property type="entry name" value="CYTOCHROME B-C1 COMPLEX SUBUNIT 6, MITOCHONDRIAL"/>
    <property type="match status" value="1"/>
</dbReference>
<evidence type="ECO:0000313" key="12">
    <source>
        <dbReference type="Proteomes" id="UP000694866"/>
    </source>
</evidence>
<keyword evidence="3 9" id="KW-0813">Transport</keyword>
<keyword evidence="6 9" id="KW-0249">Electron transport</keyword>
<dbReference type="InterPro" id="IPR036811">
    <property type="entry name" value="Ubol_cytC_Rdtase_hinge_dom_sf"/>
</dbReference>
<name>A0A9R1TH98_9HYME</name>
<keyword evidence="12" id="KW-1185">Reference proteome</keyword>
<sequence length="87" mass="10036">MSLIQGFISRFVPIVKADDEDLVDPQKVLREECSQKPSCVKFQERLSTCNDRVNSRKETLETCLEELIDYVHCVDHCASKTLFSKLK</sequence>
<feature type="disulfide bond" evidence="10">
    <location>
        <begin position="49"/>
        <end position="63"/>
    </location>
</feature>
<accession>A0A9R1TH98</accession>
<evidence type="ECO:0000256" key="6">
    <source>
        <dbReference type="ARBA" id="ARBA00022982"/>
    </source>
</evidence>
<evidence type="ECO:0000313" key="13">
    <source>
        <dbReference type="RefSeq" id="XP_011309264.1"/>
    </source>
</evidence>
<comment type="similarity">
    <text evidence="2 9">Belongs to the UQCRH/QCR6 family.</text>
</comment>
<dbReference type="Proteomes" id="UP000694866">
    <property type="component" value="Unplaced"/>
</dbReference>
<evidence type="ECO:0000313" key="14">
    <source>
        <dbReference type="RefSeq" id="XP_011309265.1"/>
    </source>
</evidence>
<comment type="function">
    <text evidence="9">Component of the ubiquinol-cytochrome c oxidoreductase, a multisubunit transmembrane complex that is part of the mitochondrial electron transport chain which drives oxidative phosphorylation.</text>
</comment>
<comment type="subcellular location">
    <subcellularLocation>
        <location evidence="1">Mitochondrion inner membrane</location>
        <topology evidence="1">Peripheral membrane protein</topology>
        <orientation evidence="1">Intermembrane side</orientation>
    </subcellularLocation>
</comment>
<dbReference type="CTD" id="5740185"/>
<feature type="domain" description="Ubiquinol-cytochrome C reductase hinge" evidence="11">
    <location>
        <begin position="24"/>
        <end position="87"/>
    </location>
</feature>
<proteinExistence type="inferred from homology"/>
<feature type="disulfide bond" evidence="10">
    <location>
        <begin position="33"/>
        <end position="77"/>
    </location>
</feature>
<dbReference type="KEGG" id="fas:105270189"/>
<dbReference type="InterPro" id="IPR023184">
    <property type="entry name" value="Ubol_cytC_Rdtase_hinge_dom"/>
</dbReference>
<dbReference type="RefSeq" id="XP_011309264.1">
    <property type="nucleotide sequence ID" value="XM_011310962.1"/>
</dbReference>
<dbReference type="GO" id="GO:0005743">
    <property type="term" value="C:mitochondrial inner membrane"/>
    <property type="evidence" value="ECO:0007669"/>
    <property type="project" value="UniProtKB-SubCell"/>
</dbReference>
<reference evidence="13 14" key="1">
    <citation type="submission" date="2025-04" db="UniProtKB">
        <authorList>
            <consortium name="RefSeq"/>
        </authorList>
    </citation>
    <scope>IDENTIFICATION</scope>
    <source>
        <strain evidence="13 14">USDA-PBARC FA_bdor</strain>
        <tissue evidence="13 14">Whole organism</tissue>
    </source>
</reference>
<gene>
    <name evidence="13 14" type="primary">UQCR-11</name>
</gene>
<dbReference type="Pfam" id="PF02320">
    <property type="entry name" value="UCR_hinge"/>
    <property type="match status" value="1"/>
</dbReference>
<accession>A0A9R1TH13</accession>
<evidence type="ECO:0000256" key="8">
    <source>
        <dbReference type="ARBA" id="ARBA00023136"/>
    </source>
</evidence>